<organism evidence="2 3">
    <name type="scientific">Trifolium medium</name>
    <dbReference type="NCBI Taxonomy" id="97028"/>
    <lineage>
        <taxon>Eukaryota</taxon>
        <taxon>Viridiplantae</taxon>
        <taxon>Streptophyta</taxon>
        <taxon>Embryophyta</taxon>
        <taxon>Tracheophyta</taxon>
        <taxon>Spermatophyta</taxon>
        <taxon>Magnoliopsida</taxon>
        <taxon>eudicotyledons</taxon>
        <taxon>Gunneridae</taxon>
        <taxon>Pentapetalae</taxon>
        <taxon>rosids</taxon>
        <taxon>fabids</taxon>
        <taxon>Fabales</taxon>
        <taxon>Fabaceae</taxon>
        <taxon>Papilionoideae</taxon>
        <taxon>50 kb inversion clade</taxon>
        <taxon>NPAAA clade</taxon>
        <taxon>Hologalegina</taxon>
        <taxon>IRL clade</taxon>
        <taxon>Trifolieae</taxon>
        <taxon>Trifolium</taxon>
    </lineage>
</organism>
<dbReference type="AlphaFoldDB" id="A0A392T787"/>
<keyword evidence="3" id="KW-1185">Reference proteome</keyword>
<dbReference type="EMBL" id="LXQA010505596">
    <property type="protein sequence ID" value="MCI56020.1"/>
    <property type="molecule type" value="Genomic_DNA"/>
</dbReference>
<feature type="region of interest" description="Disordered" evidence="1">
    <location>
        <begin position="1"/>
        <end position="45"/>
    </location>
</feature>
<feature type="compositionally biased region" description="Polar residues" evidence="1">
    <location>
        <begin position="1"/>
        <end position="11"/>
    </location>
</feature>
<name>A0A392T787_9FABA</name>
<reference evidence="2 3" key="1">
    <citation type="journal article" date="2018" name="Front. Plant Sci.">
        <title>Red Clover (Trifolium pratense) and Zigzag Clover (T. medium) - A Picture of Genomic Similarities and Differences.</title>
        <authorList>
            <person name="Dluhosova J."/>
            <person name="Istvanek J."/>
            <person name="Nedelnik J."/>
            <person name="Repkova J."/>
        </authorList>
    </citation>
    <scope>NUCLEOTIDE SEQUENCE [LARGE SCALE GENOMIC DNA]</scope>
    <source>
        <strain evidence="3">cv. 10/8</strain>
        <tissue evidence="2">Leaf</tissue>
    </source>
</reference>
<evidence type="ECO:0000313" key="3">
    <source>
        <dbReference type="Proteomes" id="UP000265520"/>
    </source>
</evidence>
<feature type="compositionally biased region" description="Polar residues" evidence="1">
    <location>
        <begin position="25"/>
        <end position="39"/>
    </location>
</feature>
<evidence type="ECO:0000313" key="2">
    <source>
        <dbReference type="EMBL" id="MCI56020.1"/>
    </source>
</evidence>
<feature type="non-terminal residue" evidence="2">
    <location>
        <position position="53"/>
    </location>
</feature>
<comment type="caution">
    <text evidence="2">The sequence shown here is derived from an EMBL/GenBank/DDBJ whole genome shotgun (WGS) entry which is preliminary data.</text>
</comment>
<protein>
    <submittedName>
        <fullName evidence="2">Uncharacterized protein</fullName>
    </submittedName>
</protein>
<proteinExistence type="predicted"/>
<evidence type="ECO:0000256" key="1">
    <source>
        <dbReference type="SAM" id="MobiDB-lite"/>
    </source>
</evidence>
<dbReference type="Proteomes" id="UP000265520">
    <property type="component" value="Unassembled WGS sequence"/>
</dbReference>
<sequence length="53" mass="5723">MNSTKNQARSSNQHRLKSSAKKDNSIPTPQSKRSSSNAVTVGKPPISTIMLLV</sequence>
<accession>A0A392T787</accession>